<dbReference type="RefSeq" id="XP_022155717.1">
    <property type="nucleotide sequence ID" value="XM_022300025.1"/>
</dbReference>
<reference evidence="4" key="1">
    <citation type="submission" date="2025-08" db="UniProtKB">
        <authorList>
            <consortium name="RefSeq"/>
        </authorList>
    </citation>
    <scope>IDENTIFICATION</scope>
    <source>
        <strain evidence="4">OHB3-1</strain>
    </source>
</reference>
<gene>
    <name evidence="4" type="primary">LOC111022777</name>
</gene>
<feature type="region of interest" description="Disordered" evidence="1">
    <location>
        <begin position="101"/>
        <end position="133"/>
    </location>
</feature>
<dbReference type="Pfam" id="PF02201">
    <property type="entry name" value="SWIB"/>
    <property type="match status" value="1"/>
</dbReference>
<dbReference type="KEGG" id="mcha:111022777"/>
<dbReference type="CDD" id="cd10567">
    <property type="entry name" value="SWIB-MDM2_like"/>
    <property type="match status" value="1"/>
</dbReference>
<evidence type="ECO:0000256" key="1">
    <source>
        <dbReference type="SAM" id="MobiDB-lite"/>
    </source>
</evidence>
<feature type="region of interest" description="Disordered" evidence="1">
    <location>
        <begin position="1"/>
        <end position="28"/>
    </location>
</feature>
<dbReference type="GeneID" id="111022777"/>
<dbReference type="InterPro" id="IPR036885">
    <property type="entry name" value="SWIB_MDM2_dom_sf"/>
</dbReference>
<dbReference type="Gene3D" id="1.10.245.10">
    <property type="entry name" value="SWIB/MDM2 domain"/>
    <property type="match status" value="1"/>
</dbReference>
<protein>
    <submittedName>
        <fullName evidence="4">Uncharacterized protein LOC111022777</fullName>
    </submittedName>
</protein>
<feature type="compositionally biased region" description="Low complexity" evidence="1">
    <location>
        <begin position="101"/>
        <end position="125"/>
    </location>
</feature>
<accession>A0A6J1DQ38</accession>
<evidence type="ECO:0000259" key="2">
    <source>
        <dbReference type="Pfam" id="PF02201"/>
    </source>
</evidence>
<dbReference type="SUPFAM" id="SSF47592">
    <property type="entry name" value="SWIB/MDM2 domain"/>
    <property type="match status" value="1"/>
</dbReference>
<sequence>MADMRKCSENCAQSATQKRKRGECEGNEKGFIGKWERRLQSHKLHSHFSQISVRAKAAKSLRRLPRSKMASGLSNGTRLFRACGTLLDSLKSATGASYSSAASTSHKSAASKPKAKLKASAATSTESGAKKEVNRSSGIFKPVQVSPALGSFLGMSETSRSEAVKQIWSYIKLNNLQVTSLSLLFFLI</sequence>
<proteinExistence type="predicted"/>
<dbReference type="InterPro" id="IPR003121">
    <property type="entry name" value="SWIB_MDM2_domain"/>
</dbReference>
<evidence type="ECO:0000313" key="3">
    <source>
        <dbReference type="Proteomes" id="UP000504603"/>
    </source>
</evidence>
<keyword evidence="3" id="KW-1185">Reference proteome</keyword>
<dbReference type="OrthoDB" id="10251073at2759"/>
<dbReference type="Proteomes" id="UP000504603">
    <property type="component" value="Unplaced"/>
</dbReference>
<feature type="domain" description="DM2" evidence="2">
    <location>
        <begin position="141"/>
        <end position="177"/>
    </location>
</feature>
<evidence type="ECO:0000313" key="4">
    <source>
        <dbReference type="RefSeq" id="XP_022155717.1"/>
    </source>
</evidence>
<dbReference type="PANTHER" id="PTHR13844">
    <property type="entry name" value="SWI/SNF-RELATED MATRIX-ASSOCIATED ACTIN-DEPENDENT REGULATOR OF CHROMATIN SUBFAMILY D"/>
    <property type="match status" value="1"/>
</dbReference>
<organism evidence="3 4">
    <name type="scientific">Momordica charantia</name>
    <name type="common">Bitter gourd</name>
    <name type="synonym">Balsam pear</name>
    <dbReference type="NCBI Taxonomy" id="3673"/>
    <lineage>
        <taxon>Eukaryota</taxon>
        <taxon>Viridiplantae</taxon>
        <taxon>Streptophyta</taxon>
        <taxon>Embryophyta</taxon>
        <taxon>Tracheophyta</taxon>
        <taxon>Spermatophyta</taxon>
        <taxon>Magnoliopsida</taxon>
        <taxon>eudicotyledons</taxon>
        <taxon>Gunneridae</taxon>
        <taxon>Pentapetalae</taxon>
        <taxon>rosids</taxon>
        <taxon>fabids</taxon>
        <taxon>Cucurbitales</taxon>
        <taxon>Cucurbitaceae</taxon>
        <taxon>Momordiceae</taxon>
        <taxon>Momordica</taxon>
    </lineage>
</organism>
<dbReference type="AlphaFoldDB" id="A0A6J1DQ38"/>
<name>A0A6J1DQ38_MOMCH</name>